<sequence>MSFRALKSTRDILQQLRTGPGAAALPSNINKIALTFAIKGKNESASARHFLQENLPRIQYNNPHVEYEVNRVHDASIKPTVTIHYSDGKSKTLDIARVQSSAICEQIMSS</sequence>
<keyword evidence="4" id="KW-0687">Ribonucleoprotein</keyword>
<evidence type="ECO:0000256" key="2">
    <source>
        <dbReference type="ARBA" id="ARBA00022980"/>
    </source>
</evidence>
<dbReference type="PANTHER" id="PTHR13274:SF2">
    <property type="entry name" value="SMALL RIBOSOMAL SUBUNIT PROTEIN MS25"/>
    <property type="match status" value="1"/>
</dbReference>
<reference evidence="6 7" key="1">
    <citation type="journal article" date="2016" name="Proc. Natl. Acad. Sci. U.S.A.">
        <title>Lipid metabolic changes in an early divergent fungus govern the establishment of a mutualistic symbiosis with endobacteria.</title>
        <authorList>
            <person name="Lastovetsky O.A."/>
            <person name="Gaspar M.L."/>
            <person name="Mondo S.J."/>
            <person name="LaButti K.M."/>
            <person name="Sandor L."/>
            <person name="Grigoriev I.V."/>
            <person name="Henry S.A."/>
            <person name="Pawlowska T.E."/>
        </authorList>
    </citation>
    <scope>NUCLEOTIDE SEQUENCE [LARGE SCALE GENOMIC DNA]</scope>
    <source>
        <strain evidence="6 7">ATCC 11559</strain>
    </source>
</reference>
<dbReference type="SUPFAM" id="SSF52833">
    <property type="entry name" value="Thioredoxin-like"/>
    <property type="match status" value="1"/>
</dbReference>
<evidence type="ECO:0000256" key="3">
    <source>
        <dbReference type="ARBA" id="ARBA00023128"/>
    </source>
</evidence>
<name>A0A0A1MUZ9_RHIZD</name>
<dbReference type="Pfam" id="PF05047">
    <property type="entry name" value="L51_S25_CI-B8"/>
    <property type="match status" value="1"/>
</dbReference>
<accession>A0A0A1MUZ9</accession>
<comment type="subcellular location">
    <subcellularLocation>
        <location evidence="1">Mitochondrion</location>
    </subcellularLocation>
</comment>
<dbReference type="GO" id="GO:0003735">
    <property type="term" value="F:structural constituent of ribosome"/>
    <property type="evidence" value="ECO:0007669"/>
    <property type="project" value="InterPro"/>
</dbReference>
<evidence type="ECO:0000256" key="4">
    <source>
        <dbReference type="ARBA" id="ARBA00023274"/>
    </source>
</evidence>
<dbReference type="GO" id="GO:0005840">
    <property type="term" value="C:ribosome"/>
    <property type="evidence" value="ECO:0007669"/>
    <property type="project" value="UniProtKB-KW"/>
</dbReference>
<dbReference type="OMA" id="HNEHIKF"/>
<dbReference type="GO" id="GO:0005739">
    <property type="term" value="C:mitochondrion"/>
    <property type="evidence" value="ECO:0007669"/>
    <property type="project" value="UniProtKB-SubCell"/>
</dbReference>
<keyword evidence="2" id="KW-0689">Ribosomal protein</keyword>
<dbReference type="Gene3D" id="3.40.30.10">
    <property type="entry name" value="Glutaredoxin"/>
    <property type="match status" value="1"/>
</dbReference>
<proteinExistence type="predicted"/>
<dbReference type="SMART" id="SM00916">
    <property type="entry name" value="L51_S25_CI-B8"/>
    <property type="match status" value="1"/>
</dbReference>
<evidence type="ECO:0000256" key="1">
    <source>
        <dbReference type="ARBA" id="ARBA00004173"/>
    </source>
</evidence>
<protein>
    <recommendedName>
        <fullName evidence="5">Ribosomal protein/NADH dehydrogenase domain-containing protein</fullName>
    </recommendedName>
</protein>
<dbReference type="InterPro" id="IPR040049">
    <property type="entry name" value="Ribosomal_mS25/mL61"/>
</dbReference>
<dbReference type="InterPro" id="IPR007741">
    <property type="entry name" value="Ribosomal_mL43/mS25/NADH_DH"/>
</dbReference>
<evidence type="ECO:0000313" key="7">
    <source>
        <dbReference type="Proteomes" id="UP000242381"/>
    </source>
</evidence>
<keyword evidence="3" id="KW-0496">Mitochondrion</keyword>
<dbReference type="InterPro" id="IPR036249">
    <property type="entry name" value="Thioredoxin-like_sf"/>
</dbReference>
<dbReference type="EMBL" id="KV921351">
    <property type="protein sequence ID" value="ORE17616.1"/>
    <property type="molecule type" value="Genomic_DNA"/>
</dbReference>
<dbReference type="Proteomes" id="UP000242381">
    <property type="component" value="Unassembled WGS sequence"/>
</dbReference>
<dbReference type="GO" id="GO:1990904">
    <property type="term" value="C:ribonucleoprotein complex"/>
    <property type="evidence" value="ECO:0007669"/>
    <property type="project" value="UniProtKB-KW"/>
</dbReference>
<dbReference type="VEuPathDB" id="FungiDB:BCV72DRAFT_247255"/>
<evidence type="ECO:0000313" key="6">
    <source>
        <dbReference type="EMBL" id="ORE17616.1"/>
    </source>
</evidence>
<feature type="domain" description="Ribosomal protein/NADH dehydrogenase" evidence="5">
    <location>
        <begin position="39"/>
        <end position="110"/>
    </location>
</feature>
<dbReference type="PANTHER" id="PTHR13274">
    <property type="entry name" value="MITOCHONDRIAL RIBOSOMAL PROTEIN S25"/>
    <property type="match status" value="1"/>
</dbReference>
<organism evidence="6 7">
    <name type="scientific">Rhizopus microsporus</name>
    <dbReference type="NCBI Taxonomy" id="58291"/>
    <lineage>
        <taxon>Eukaryota</taxon>
        <taxon>Fungi</taxon>
        <taxon>Fungi incertae sedis</taxon>
        <taxon>Mucoromycota</taxon>
        <taxon>Mucoromycotina</taxon>
        <taxon>Mucoromycetes</taxon>
        <taxon>Mucorales</taxon>
        <taxon>Mucorineae</taxon>
        <taxon>Rhizopodaceae</taxon>
        <taxon>Rhizopus</taxon>
    </lineage>
</organism>
<dbReference type="AlphaFoldDB" id="A0A0A1MUZ9"/>
<gene>
    <name evidence="6" type="ORF">BCV71DRAFT_249856</name>
</gene>
<evidence type="ECO:0000259" key="5">
    <source>
        <dbReference type="SMART" id="SM00916"/>
    </source>
</evidence>